<keyword evidence="4 7" id="KW-0224">Dipeptidase</keyword>
<keyword evidence="2 7" id="KW-0479">Metal-binding</keyword>
<evidence type="ECO:0000256" key="4">
    <source>
        <dbReference type="ARBA" id="ARBA00022997"/>
    </source>
</evidence>
<keyword evidence="1 7" id="KW-0645">Protease</keyword>
<evidence type="ECO:0000256" key="3">
    <source>
        <dbReference type="ARBA" id="ARBA00022801"/>
    </source>
</evidence>
<evidence type="ECO:0000256" key="1">
    <source>
        <dbReference type="ARBA" id="ARBA00022670"/>
    </source>
</evidence>
<dbReference type="InterPro" id="IPR048819">
    <property type="entry name" value="PepQ_N"/>
</dbReference>
<sequence>MLPSALTELYLKHVKKRFTETCEWLNQLGYSRLLIAAGDSHYHFRDDTDYPFKLNPYFASWLNLSEGAGSWLIIDSQKPQPSLLHYCPEDIWHQPAPLRDEVVQQAFEVIPYADAKDLKPLLNSKQQPSVYIGEPNALIAELPHCVSNCEQLLNLIDYHRAYKSEYEQGCIQLANHSAAIGHKAAAEAFYNGGSEYQIHMAYLQATQQLENEQPYNSIIALNEHAAVLHYPQKQRTKPEAHRSFLIDAGTCVGGYASDISRSYAFSSSDFADLIIAMNKLHEKLVDSLSLGQSYLDLHLAAHLGIAKILLEFKLAKGSVESLLEQKVTQVFFPHGVGHYLGIQVHDRGGWLSSPLGDVLEPPKDHPYLRLTRKLEANQIFTVEPGLYFIEPLLQQAKQDARKELINWPAVSAMQPWGGIRIEDNILMTAQGVTNLTQQASLA</sequence>
<dbReference type="EMBL" id="JAPTGG010000011">
    <property type="protein sequence ID" value="MCZ0866236.1"/>
    <property type="molecule type" value="Genomic_DNA"/>
</dbReference>
<feature type="binding site" evidence="7">
    <location>
        <position position="383"/>
    </location>
    <ligand>
        <name>Mn(2+)</name>
        <dbReference type="ChEBI" id="CHEBI:29035"/>
        <label>1</label>
    </ligand>
</feature>
<keyword evidence="3 7" id="KW-0378">Hydrolase</keyword>
<dbReference type="InterPro" id="IPR029149">
    <property type="entry name" value="Creatin/AminoP/Spt16_N"/>
</dbReference>
<dbReference type="PROSITE" id="PS00491">
    <property type="entry name" value="PROLINE_PEPTIDASE"/>
    <property type="match status" value="1"/>
</dbReference>
<dbReference type="AlphaFoldDB" id="A0A9J6RNZ7"/>
<accession>A0A9J6RNZ7</accession>
<name>A0A9J6RNZ7_9GAMM</name>
<keyword evidence="11" id="KW-1185">Reference proteome</keyword>
<dbReference type="SUPFAM" id="SSF55920">
    <property type="entry name" value="Creatinase/aminopeptidase"/>
    <property type="match status" value="1"/>
</dbReference>
<dbReference type="NCBIfam" id="NF010133">
    <property type="entry name" value="PRK13607.1"/>
    <property type="match status" value="1"/>
</dbReference>
<comment type="cofactor">
    <cofactor evidence="7">
        <name>Mn(2+)</name>
        <dbReference type="ChEBI" id="CHEBI:29035"/>
    </cofactor>
    <text evidence="7">Binds 2 manganese ions per subunit.</text>
</comment>
<evidence type="ECO:0000256" key="6">
    <source>
        <dbReference type="ARBA" id="ARBA00023211"/>
    </source>
</evidence>
<dbReference type="RefSeq" id="WP_258332399.1">
    <property type="nucleotide sequence ID" value="NZ_JAPTGG010000011.1"/>
</dbReference>
<comment type="caution">
    <text evidence="10">The sequence shown here is derived from an EMBL/GenBank/DDBJ whole genome shotgun (WGS) entry which is preliminary data.</text>
</comment>
<comment type="catalytic activity">
    <reaction evidence="7">
        <text>Xaa-L-Pro dipeptide + H2O = an L-alpha-amino acid + L-proline</text>
        <dbReference type="Rhea" id="RHEA:76407"/>
        <dbReference type="ChEBI" id="CHEBI:15377"/>
        <dbReference type="ChEBI" id="CHEBI:59869"/>
        <dbReference type="ChEBI" id="CHEBI:60039"/>
        <dbReference type="ChEBI" id="CHEBI:195196"/>
        <dbReference type="EC" id="3.4.13.9"/>
    </reaction>
</comment>
<evidence type="ECO:0000259" key="8">
    <source>
        <dbReference type="Pfam" id="PF00557"/>
    </source>
</evidence>
<dbReference type="InterPro" id="IPR036005">
    <property type="entry name" value="Creatinase/aminopeptidase-like"/>
</dbReference>
<dbReference type="Pfam" id="PF00557">
    <property type="entry name" value="Peptidase_M24"/>
    <property type="match status" value="1"/>
</dbReference>
<dbReference type="Gene3D" id="3.90.230.10">
    <property type="entry name" value="Creatinase/methionine aminopeptidase superfamily"/>
    <property type="match status" value="1"/>
</dbReference>
<evidence type="ECO:0000313" key="11">
    <source>
        <dbReference type="Proteomes" id="UP001069090"/>
    </source>
</evidence>
<dbReference type="GO" id="GO:0004177">
    <property type="term" value="F:aminopeptidase activity"/>
    <property type="evidence" value="ECO:0007669"/>
    <property type="project" value="TreeGrafter"/>
</dbReference>
<dbReference type="Pfam" id="PF21216">
    <property type="entry name" value="PepQ_N"/>
    <property type="match status" value="1"/>
</dbReference>
<dbReference type="Proteomes" id="UP001069090">
    <property type="component" value="Unassembled WGS sequence"/>
</dbReference>
<feature type="binding site" evidence="7">
    <location>
        <position position="247"/>
    </location>
    <ligand>
        <name>Mn(2+)</name>
        <dbReference type="ChEBI" id="CHEBI:29035"/>
        <label>2</label>
    </ligand>
</feature>
<dbReference type="InterPro" id="IPR001131">
    <property type="entry name" value="Peptidase_M24B_aminopep-P_CS"/>
</dbReference>
<dbReference type="InterPro" id="IPR052433">
    <property type="entry name" value="X-Pro_dipept-like"/>
</dbReference>
<dbReference type="Gene3D" id="3.40.350.10">
    <property type="entry name" value="Creatinase/prolidase N-terminal domain"/>
    <property type="match status" value="1"/>
</dbReference>
<dbReference type="GO" id="GO:0102009">
    <property type="term" value="F:proline dipeptidase activity"/>
    <property type="evidence" value="ECO:0007669"/>
    <property type="project" value="UniProtKB-EC"/>
</dbReference>
<feature type="binding site" evidence="7">
    <location>
        <position position="422"/>
    </location>
    <ligand>
        <name>Mn(2+)</name>
        <dbReference type="ChEBI" id="CHEBI:29035"/>
        <label>1</label>
    </ligand>
</feature>
<dbReference type="GO" id="GO:0006508">
    <property type="term" value="P:proteolysis"/>
    <property type="evidence" value="ECO:0007669"/>
    <property type="project" value="UniProtKB-KW"/>
</dbReference>
<dbReference type="EC" id="3.4.13.9" evidence="7"/>
<dbReference type="GO" id="GO:0046872">
    <property type="term" value="F:metal ion binding"/>
    <property type="evidence" value="ECO:0007669"/>
    <property type="project" value="UniProtKB-KW"/>
</dbReference>
<evidence type="ECO:0000256" key="5">
    <source>
        <dbReference type="ARBA" id="ARBA00023049"/>
    </source>
</evidence>
<dbReference type="GO" id="GO:0008235">
    <property type="term" value="F:metalloexopeptidase activity"/>
    <property type="evidence" value="ECO:0007669"/>
    <property type="project" value="UniProtKB-UniRule"/>
</dbReference>
<evidence type="ECO:0000256" key="2">
    <source>
        <dbReference type="ARBA" id="ARBA00022723"/>
    </source>
</evidence>
<feature type="binding site" evidence="7">
    <location>
        <position position="338"/>
    </location>
    <ligand>
        <name>Mn(2+)</name>
        <dbReference type="ChEBI" id="CHEBI:29035"/>
        <label>1</label>
    </ligand>
</feature>
<dbReference type="HAMAP" id="MF_01279">
    <property type="entry name" value="X_Pro_dipeptid"/>
    <property type="match status" value="1"/>
</dbReference>
<organism evidence="10 11">
    <name type="scientific">Dasania phycosphaerae</name>
    <dbReference type="NCBI Taxonomy" id="2950436"/>
    <lineage>
        <taxon>Bacteria</taxon>
        <taxon>Pseudomonadati</taxon>
        <taxon>Pseudomonadota</taxon>
        <taxon>Gammaproteobacteria</taxon>
        <taxon>Cellvibrionales</taxon>
        <taxon>Spongiibacteraceae</taxon>
        <taxon>Dasania</taxon>
    </lineage>
</organism>
<keyword evidence="6 7" id="KW-0464">Manganese</keyword>
<evidence type="ECO:0000256" key="7">
    <source>
        <dbReference type="HAMAP-Rule" id="MF_01279"/>
    </source>
</evidence>
<dbReference type="PANTHER" id="PTHR43226:SF8">
    <property type="entry name" value="XAA-PRO DIPEPTIDASE"/>
    <property type="match status" value="1"/>
</dbReference>
<feature type="binding site" evidence="7">
    <location>
        <position position="422"/>
    </location>
    <ligand>
        <name>Mn(2+)</name>
        <dbReference type="ChEBI" id="CHEBI:29035"/>
        <label>2</label>
    </ligand>
</feature>
<feature type="binding site" evidence="7">
    <location>
        <position position="258"/>
    </location>
    <ligand>
        <name>Mn(2+)</name>
        <dbReference type="ChEBI" id="CHEBI:29035"/>
        <label>2</label>
    </ligand>
</feature>
<feature type="domain" description="Xaa-Pro dipeptidase N-terminal" evidence="9">
    <location>
        <begin position="9"/>
        <end position="158"/>
    </location>
</feature>
<evidence type="ECO:0000313" key="10">
    <source>
        <dbReference type="EMBL" id="MCZ0866236.1"/>
    </source>
</evidence>
<protein>
    <recommendedName>
        <fullName evidence="7">Xaa-Pro dipeptidase</fullName>
        <shortName evidence="7">X-Pro dipeptidase</shortName>
        <ecNumber evidence="7">3.4.13.9</ecNumber>
    </recommendedName>
    <alternativeName>
        <fullName evidence="7">Imidodipeptidase</fullName>
    </alternativeName>
    <alternativeName>
        <fullName evidence="7">Proline dipeptidase</fullName>
        <shortName evidence="7">Prolidase</shortName>
    </alternativeName>
</protein>
<dbReference type="InterPro" id="IPR000994">
    <property type="entry name" value="Pept_M24"/>
</dbReference>
<reference evidence="10 11" key="1">
    <citation type="submission" date="2022-12" db="EMBL/GenBank/DDBJ databases">
        <title>Dasania phycosphaerae sp. nov., isolated from particulate material of the south coast of Korea.</title>
        <authorList>
            <person name="Jiang Y."/>
        </authorList>
    </citation>
    <scope>NUCLEOTIDE SEQUENCE [LARGE SCALE GENOMIC DNA]</scope>
    <source>
        <strain evidence="10 11">GY-19</strain>
    </source>
</reference>
<feature type="domain" description="Peptidase M24" evidence="8">
    <location>
        <begin position="170"/>
        <end position="429"/>
    </location>
</feature>
<comment type="function">
    <text evidence="7">Splits dipeptides with a prolyl residue in the C-terminal position.</text>
</comment>
<gene>
    <name evidence="7 10" type="primary">pepQ</name>
    <name evidence="10" type="ORF">O0V09_13580</name>
</gene>
<dbReference type="GO" id="GO:0016795">
    <property type="term" value="F:phosphoric triester hydrolase activity"/>
    <property type="evidence" value="ECO:0007669"/>
    <property type="project" value="InterPro"/>
</dbReference>
<feature type="binding site" evidence="7">
    <location>
        <position position="258"/>
    </location>
    <ligand>
        <name>Mn(2+)</name>
        <dbReference type="ChEBI" id="CHEBI:29035"/>
        <label>1</label>
    </ligand>
</feature>
<dbReference type="InterPro" id="IPR022846">
    <property type="entry name" value="X_Pro_dipept"/>
</dbReference>
<dbReference type="GO" id="GO:0005829">
    <property type="term" value="C:cytosol"/>
    <property type="evidence" value="ECO:0007669"/>
    <property type="project" value="TreeGrafter"/>
</dbReference>
<keyword evidence="5 7" id="KW-0482">Metalloprotease</keyword>
<proteinExistence type="inferred from homology"/>
<evidence type="ECO:0000259" key="9">
    <source>
        <dbReference type="Pfam" id="PF21216"/>
    </source>
</evidence>
<comment type="similarity">
    <text evidence="7">Belongs to the peptidase M24B family. Bacterial-type prolidase subfamily.</text>
</comment>
<dbReference type="PANTHER" id="PTHR43226">
    <property type="entry name" value="XAA-PRO AMINOPEPTIDASE 3"/>
    <property type="match status" value="1"/>
</dbReference>